<dbReference type="GO" id="GO:0005975">
    <property type="term" value="P:carbohydrate metabolic process"/>
    <property type="evidence" value="ECO:0007669"/>
    <property type="project" value="InterPro"/>
</dbReference>
<dbReference type="AlphaFoldDB" id="A0A543KNA5"/>
<gene>
    <name evidence="3" type="ORF">FB476_1425</name>
</gene>
<keyword evidence="1" id="KW-0732">Signal</keyword>
<dbReference type="GO" id="GO:0030288">
    <property type="term" value="C:outer membrane-bounded periplasmic space"/>
    <property type="evidence" value="ECO:0007669"/>
    <property type="project" value="TreeGrafter"/>
</dbReference>
<dbReference type="CDD" id="cd10917">
    <property type="entry name" value="CE4_NodB_like_6s_7s"/>
    <property type="match status" value="1"/>
</dbReference>
<dbReference type="InterPro" id="IPR002509">
    <property type="entry name" value="NODB_dom"/>
</dbReference>
<dbReference type="Gene3D" id="3.20.20.370">
    <property type="entry name" value="Glycoside hydrolase/deacetylase"/>
    <property type="match status" value="1"/>
</dbReference>
<evidence type="ECO:0000313" key="3">
    <source>
        <dbReference type="EMBL" id="TQM96556.1"/>
    </source>
</evidence>
<dbReference type="Pfam" id="PF01522">
    <property type="entry name" value="Polysacc_deac_1"/>
    <property type="match status" value="1"/>
</dbReference>
<accession>A0A543KNA5</accession>
<dbReference type="RefSeq" id="WP_141818155.1">
    <property type="nucleotide sequence ID" value="NZ_BAAAIL010000003.1"/>
</dbReference>
<evidence type="ECO:0000313" key="4">
    <source>
        <dbReference type="Proteomes" id="UP000315133"/>
    </source>
</evidence>
<feature type="chain" id="PRO_5021942996" evidence="1">
    <location>
        <begin position="25"/>
        <end position="578"/>
    </location>
</feature>
<dbReference type="PROSITE" id="PS51677">
    <property type="entry name" value="NODB"/>
    <property type="match status" value="1"/>
</dbReference>
<evidence type="ECO:0000259" key="2">
    <source>
        <dbReference type="PROSITE" id="PS51677"/>
    </source>
</evidence>
<dbReference type="PANTHER" id="PTHR30032">
    <property type="entry name" value="N-ACETYLMURAMOYL-L-ALANINE AMIDASE-RELATED"/>
    <property type="match status" value="1"/>
</dbReference>
<dbReference type="GO" id="GO:0016810">
    <property type="term" value="F:hydrolase activity, acting on carbon-nitrogen (but not peptide) bonds"/>
    <property type="evidence" value="ECO:0007669"/>
    <property type="project" value="InterPro"/>
</dbReference>
<dbReference type="Proteomes" id="UP000315133">
    <property type="component" value="Unassembled WGS sequence"/>
</dbReference>
<dbReference type="InterPro" id="IPR007253">
    <property type="entry name" value="Cell_wall-bd_2"/>
</dbReference>
<dbReference type="PANTHER" id="PTHR30032:SF4">
    <property type="entry name" value="AMIDASE ENHANCER"/>
    <property type="match status" value="1"/>
</dbReference>
<dbReference type="Pfam" id="PF04122">
    <property type="entry name" value="CW_binding_2"/>
    <property type="match status" value="3"/>
</dbReference>
<dbReference type="OrthoDB" id="5188291at2"/>
<organism evidence="3 4">
    <name type="scientific">Ornithinimicrobium humiphilum</name>
    <dbReference type="NCBI Taxonomy" id="125288"/>
    <lineage>
        <taxon>Bacteria</taxon>
        <taxon>Bacillati</taxon>
        <taxon>Actinomycetota</taxon>
        <taxon>Actinomycetes</taxon>
        <taxon>Micrococcales</taxon>
        <taxon>Ornithinimicrobiaceae</taxon>
        <taxon>Ornithinimicrobium</taxon>
    </lineage>
</organism>
<keyword evidence="4" id="KW-1185">Reference proteome</keyword>
<dbReference type="SUPFAM" id="SSF88713">
    <property type="entry name" value="Glycoside hydrolase/deacetylase"/>
    <property type="match status" value="1"/>
</dbReference>
<reference evidence="3 4" key="1">
    <citation type="submission" date="2019-06" db="EMBL/GenBank/DDBJ databases">
        <title>Sequencing the genomes of 1000 actinobacteria strains.</title>
        <authorList>
            <person name="Klenk H.-P."/>
        </authorList>
    </citation>
    <scope>NUCLEOTIDE SEQUENCE [LARGE SCALE GENOMIC DNA]</scope>
    <source>
        <strain evidence="3 4">DSM 12362</strain>
    </source>
</reference>
<dbReference type="InterPro" id="IPR011330">
    <property type="entry name" value="Glyco_hydro/deAcase_b/a-brl"/>
</dbReference>
<feature type="signal peptide" evidence="1">
    <location>
        <begin position="1"/>
        <end position="24"/>
    </location>
</feature>
<dbReference type="EMBL" id="VFPU01000001">
    <property type="protein sequence ID" value="TQM96556.1"/>
    <property type="molecule type" value="Genomic_DNA"/>
</dbReference>
<dbReference type="InterPro" id="IPR051922">
    <property type="entry name" value="Bact_Sporulation_Assoc"/>
</dbReference>
<comment type="caution">
    <text evidence="3">The sequence shown here is derived from an EMBL/GenBank/DDBJ whole genome shotgun (WGS) entry which is preliminary data.</text>
</comment>
<sequence>MRTVHLLTSALTALGLLLGPVAAAAPPVAVAAPVVPAAPTLQDGDLAFRVERLAGVDRFASAAAVSRRFAAVGTPVVYVANGTGFPDALSAGPAASRTGGPVLFVRPDGVPGATGTELRRLRPGRIVVVGGTGAVAPSVLTTLQGYTTGTVTRLSGTDRFATSVAVSRAAFPTGAATVYVASGRDWPDALSGGAAAVVQDAPVLLTDPARLPQAVEQEIVRLAPSRIILVGGTAAVSEQVAARLRTITVTERVSGDDRYQTALAVSRRVFGASRPGVMIASGAAFPDALAGVPAAEHTRGPILLARPTSLPGAAELDRLTPRTAYVLGGTSALSIEVAKAAQRERGVCWAGPDYTGGTPQVLTTVAGTDSRKIAFTLDMGGRLTGAEGIVDFLVANQVCTTFFPTSLMADTAEGRRVMAKIAAHPELFEIGNHTVHHCDFVNGGGGSPTGAPCQRAMTGAFIRSELTSAEETLVRLTGLSTKPYWRPPYGSHNATVRAEATTAGFPITVMWTRDTIDWDPATTTAQIVARTTSPLPPSGATVLAHLGGYNTAAALPQIVQTLRANGYTMTTVSDLRDG</sequence>
<proteinExistence type="predicted"/>
<protein>
    <submittedName>
        <fullName evidence="3">Peptidoglycan/xylan/chitin deacetylase (PgdA/CDA1 family)</fullName>
    </submittedName>
</protein>
<name>A0A543KNA5_9MICO</name>
<dbReference type="Gene3D" id="3.40.50.12090">
    <property type="match status" value="2"/>
</dbReference>
<feature type="domain" description="NodB homology" evidence="2">
    <location>
        <begin position="371"/>
        <end position="570"/>
    </location>
</feature>
<evidence type="ECO:0000256" key="1">
    <source>
        <dbReference type="SAM" id="SignalP"/>
    </source>
</evidence>